<comment type="caution">
    <text evidence="1">The sequence shown here is derived from an EMBL/GenBank/DDBJ whole genome shotgun (WGS) entry which is preliminary data.</text>
</comment>
<proteinExistence type="predicted"/>
<protein>
    <submittedName>
        <fullName evidence="1">Uncharacterized protein</fullName>
    </submittedName>
</protein>
<organism evidence="1 2">
    <name type="scientific">Ruegeria atlantica</name>
    <dbReference type="NCBI Taxonomy" id="81569"/>
    <lineage>
        <taxon>Bacteria</taxon>
        <taxon>Pseudomonadati</taxon>
        <taxon>Pseudomonadota</taxon>
        <taxon>Alphaproteobacteria</taxon>
        <taxon>Rhodobacterales</taxon>
        <taxon>Roseobacteraceae</taxon>
        <taxon>Ruegeria</taxon>
    </lineage>
</organism>
<dbReference type="RefSeq" id="WP_171329937.1">
    <property type="nucleotide sequence ID" value="NZ_WVRA01000003.1"/>
</dbReference>
<sequence>MRRVLLHLGLHKTGMTAAQSFLHENRKLIWPRFALVLPYKTRNSGLSESATRHSLYRLDSTLAGFGSHLHAFLDDLDFGARRGLILSEENFAGLRPSRNKREGYGAAPELAETLVSVVRRRFLGHETDITIYISLRARDQWLRSLWAHDLQKSRMVQDLDAFSFDLAHLPSLQETADAVRNRLPSVTVRTEWMEALQNHRLGAGAPLAEFLNLPPELSSQLVGPAHGTPTFSDDVLQEILALNRSSLDDAAMITQKKALIQSAQNELARQT</sequence>
<name>A0AA90Z0J0_9RHOB</name>
<evidence type="ECO:0000313" key="1">
    <source>
        <dbReference type="EMBL" id="NOE18516.1"/>
    </source>
</evidence>
<dbReference type="AlphaFoldDB" id="A0AA90Z0J0"/>
<gene>
    <name evidence="1" type="ORF">GS634_10360</name>
</gene>
<evidence type="ECO:0000313" key="2">
    <source>
        <dbReference type="Proteomes" id="UP000597886"/>
    </source>
</evidence>
<accession>A0AA90Z0J0</accession>
<dbReference type="Proteomes" id="UP000597886">
    <property type="component" value="Unassembled WGS sequence"/>
</dbReference>
<reference evidence="1" key="1">
    <citation type="submission" date="2019-12" db="EMBL/GenBank/DDBJ databases">
        <title>Ruegeria JWLKs population differentiation of coral mucus and skeleton niches.</title>
        <authorList>
            <person name="Luo D."/>
        </authorList>
    </citation>
    <scope>NUCLEOTIDE SEQUENCE</scope>
    <source>
        <strain evidence="1">HKCCD6181</strain>
    </source>
</reference>
<dbReference type="EMBL" id="WVRA01000003">
    <property type="protein sequence ID" value="NOE18516.1"/>
    <property type="molecule type" value="Genomic_DNA"/>
</dbReference>